<dbReference type="PROSITE" id="PS51257">
    <property type="entry name" value="PROKAR_LIPOPROTEIN"/>
    <property type="match status" value="1"/>
</dbReference>
<feature type="compositionally biased region" description="Gly residues" evidence="1">
    <location>
        <begin position="25"/>
        <end position="37"/>
    </location>
</feature>
<gene>
    <name evidence="3" type="ORF">D7294_05675</name>
</gene>
<dbReference type="EMBL" id="RBAL01000002">
    <property type="protein sequence ID" value="RKN45917.1"/>
    <property type="molecule type" value="Genomic_DNA"/>
</dbReference>
<comment type="caution">
    <text evidence="3">The sequence shown here is derived from an EMBL/GenBank/DDBJ whole genome shotgun (WGS) entry which is preliminary data.</text>
</comment>
<feature type="chain" id="PRO_5017472071" description="DUF732 domain-containing protein" evidence="2">
    <location>
        <begin position="22"/>
        <end position="174"/>
    </location>
</feature>
<feature type="signal peptide" evidence="2">
    <location>
        <begin position="1"/>
        <end position="21"/>
    </location>
</feature>
<proteinExistence type="predicted"/>
<name>A0A3A9ZF81_9ACTN</name>
<feature type="compositionally biased region" description="Acidic residues" evidence="1">
    <location>
        <begin position="71"/>
        <end position="82"/>
    </location>
</feature>
<accession>A0A3A9ZF81</accession>
<feature type="compositionally biased region" description="Low complexity" evidence="1">
    <location>
        <begin position="41"/>
        <end position="61"/>
    </location>
</feature>
<evidence type="ECO:0000256" key="1">
    <source>
        <dbReference type="SAM" id="MobiDB-lite"/>
    </source>
</evidence>
<evidence type="ECO:0000313" key="4">
    <source>
        <dbReference type="Proteomes" id="UP000272474"/>
    </source>
</evidence>
<evidence type="ECO:0000256" key="2">
    <source>
        <dbReference type="SAM" id="SignalP"/>
    </source>
</evidence>
<keyword evidence="4" id="KW-1185">Reference proteome</keyword>
<sequence>MSGRARRAALPLLVAVLGLLAACGGGGDGGGEGGADGGHPEGAATAPAEPGGPAEGESPGADAGGGTADGVPDETLPEDELTPAEGEFTEEQREYLAGRVPEGVDPNAILALGSEACERVGYLARHDPQGAAAALREDEIPGAAEAVAHLCPEYADLLDEAGRGDAAGDEGARE</sequence>
<evidence type="ECO:0008006" key="5">
    <source>
        <dbReference type="Google" id="ProtNLM"/>
    </source>
</evidence>
<organism evidence="3 4">
    <name type="scientific">Streptomyces hoynatensis</name>
    <dbReference type="NCBI Taxonomy" id="1141874"/>
    <lineage>
        <taxon>Bacteria</taxon>
        <taxon>Bacillati</taxon>
        <taxon>Actinomycetota</taxon>
        <taxon>Actinomycetes</taxon>
        <taxon>Kitasatosporales</taxon>
        <taxon>Streptomycetaceae</taxon>
        <taxon>Streptomyces</taxon>
    </lineage>
</organism>
<dbReference type="OrthoDB" id="4338372at2"/>
<protein>
    <recommendedName>
        <fullName evidence="5">DUF732 domain-containing protein</fullName>
    </recommendedName>
</protein>
<keyword evidence="2" id="KW-0732">Signal</keyword>
<dbReference type="AlphaFoldDB" id="A0A3A9ZF81"/>
<dbReference type="RefSeq" id="WP_120676098.1">
    <property type="nucleotide sequence ID" value="NZ_RBAL01000002.1"/>
</dbReference>
<feature type="region of interest" description="Disordered" evidence="1">
    <location>
        <begin position="25"/>
        <end position="101"/>
    </location>
</feature>
<reference evidence="3 4" key="1">
    <citation type="journal article" date="2014" name="Int. J. Syst. Evol. Microbiol.">
        <title>Streptomyces hoynatensis sp. nov., isolated from deep marine sediment.</title>
        <authorList>
            <person name="Veyisoglu A."/>
            <person name="Sahin N."/>
        </authorList>
    </citation>
    <scope>NUCLEOTIDE SEQUENCE [LARGE SCALE GENOMIC DNA]</scope>
    <source>
        <strain evidence="3 4">KCTC 29097</strain>
    </source>
</reference>
<dbReference type="Proteomes" id="UP000272474">
    <property type="component" value="Unassembled WGS sequence"/>
</dbReference>
<evidence type="ECO:0000313" key="3">
    <source>
        <dbReference type="EMBL" id="RKN45917.1"/>
    </source>
</evidence>